<sequence>MTSLIAITLLGDGPVVVTPCLDPQPVITPIERAVLNSNITHIRLILIPPEAPDADPMPRTTFDPDHLDGSCCRGQMWIPSVLGLSGRALMWTFSIVMLVYSYTKMRKNLLSKDLSPR</sequence>
<dbReference type="Proteomes" id="UP000233551">
    <property type="component" value="Unassembled WGS sequence"/>
</dbReference>
<evidence type="ECO:0000313" key="2">
    <source>
        <dbReference type="EMBL" id="PKI54821.1"/>
    </source>
</evidence>
<protein>
    <submittedName>
        <fullName evidence="2">Uncharacterized protein</fullName>
    </submittedName>
</protein>
<comment type="caution">
    <text evidence="2">The sequence shown here is derived from an EMBL/GenBank/DDBJ whole genome shotgun (WGS) entry which is preliminary data.</text>
</comment>
<name>A0A2I0JEZ5_PUNGR</name>
<dbReference type="AlphaFoldDB" id="A0A2I0JEZ5"/>
<keyword evidence="1" id="KW-0472">Membrane</keyword>
<proteinExistence type="predicted"/>
<evidence type="ECO:0000256" key="1">
    <source>
        <dbReference type="SAM" id="Phobius"/>
    </source>
</evidence>
<accession>A0A2I0JEZ5</accession>
<keyword evidence="1" id="KW-1133">Transmembrane helix</keyword>
<reference evidence="2 3" key="1">
    <citation type="submission" date="2017-11" db="EMBL/GenBank/DDBJ databases">
        <title>De-novo sequencing of pomegranate (Punica granatum L.) genome.</title>
        <authorList>
            <person name="Akparov Z."/>
            <person name="Amiraslanov A."/>
            <person name="Hajiyeva S."/>
            <person name="Abbasov M."/>
            <person name="Kaur K."/>
            <person name="Hamwieh A."/>
            <person name="Solovyev V."/>
            <person name="Salamov A."/>
            <person name="Braich B."/>
            <person name="Kosarev P."/>
            <person name="Mahmoud A."/>
            <person name="Hajiyev E."/>
            <person name="Babayeva S."/>
            <person name="Izzatullayeva V."/>
            <person name="Mammadov A."/>
            <person name="Mammadov A."/>
            <person name="Sharifova S."/>
            <person name="Ojaghi J."/>
            <person name="Eynullazada K."/>
            <person name="Bayramov B."/>
            <person name="Abdulazimova A."/>
            <person name="Shahmuradov I."/>
        </authorList>
    </citation>
    <scope>NUCLEOTIDE SEQUENCE [LARGE SCALE GENOMIC DNA]</scope>
    <source>
        <strain evidence="3">cv. AG2017</strain>
        <tissue evidence="2">Leaf</tissue>
    </source>
</reference>
<keyword evidence="3" id="KW-1185">Reference proteome</keyword>
<evidence type="ECO:0000313" key="3">
    <source>
        <dbReference type="Proteomes" id="UP000233551"/>
    </source>
</evidence>
<feature type="transmembrane region" description="Helical" evidence="1">
    <location>
        <begin position="84"/>
        <end position="102"/>
    </location>
</feature>
<organism evidence="2 3">
    <name type="scientific">Punica granatum</name>
    <name type="common">Pomegranate</name>
    <dbReference type="NCBI Taxonomy" id="22663"/>
    <lineage>
        <taxon>Eukaryota</taxon>
        <taxon>Viridiplantae</taxon>
        <taxon>Streptophyta</taxon>
        <taxon>Embryophyta</taxon>
        <taxon>Tracheophyta</taxon>
        <taxon>Spermatophyta</taxon>
        <taxon>Magnoliopsida</taxon>
        <taxon>eudicotyledons</taxon>
        <taxon>Gunneridae</taxon>
        <taxon>Pentapetalae</taxon>
        <taxon>rosids</taxon>
        <taxon>malvids</taxon>
        <taxon>Myrtales</taxon>
        <taxon>Lythraceae</taxon>
        <taxon>Punica</taxon>
    </lineage>
</organism>
<keyword evidence="1" id="KW-0812">Transmembrane</keyword>
<dbReference type="EMBL" id="PGOL01001763">
    <property type="protein sequence ID" value="PKI54821.1"/>
    <property type="molecule type" value="Genomic_DNA"/>
</dbReference>
<gene>
    <name evidence="2" type="ORF">CRG98_024772</name>
</gene>